<sequence>MACMQGLPSAFLGMLKRGWQNITKKKKRNSFPPPDSSPSSTNDNRSPPTP</sequence>
<dbReference type="Proteomes" id="UP000237105">
    <property type="component" value="Unassembled WGS sequence"/>
</dbReference>
<protein>
    <submittedName>
        <fullName evidence="2">Uncharacterized protein</fullName>
    </submittedName>
</protein>
<proteinExistence type="predicted"/>
<organism evidence="2 3">
    <name type="scientific">Parasponia andersonii</name>
    <name type="common">Sponia andersonii</name>
    <dbReference type="NCBI Taxonomy" id="3476"/>
    <lineage>
        <taxon>Eukaryota</taxon>
        <taxon>Viridiplantae</taxon>
        <taxon>Streptophyta</taxon>
        <taxon>Embryophyta</taxon>
        <taxon>Tracheophyta</taxon>
        <taxon>Spermatophyta</taxon>
        <taxon>Magnoliopsida</taxon>
        <taxon>eudicotyledons</taxon>
        <taxon>Gunneridae</taxon>
        <taxon>Pentapetalae</taxon>
        <taxon>rosids</taxon>
        <taxon>fabids</taxon>
        <taxon>Rosales</taxon>
        <taxon>Cannabaceae</taxon>
        <taxon>Parasponia</taxon>
    </lineage>
</organism>
<accession>A0A2P5B4U2</accession>
<comment type="caution">
    <text evidence="2">The sequence shown here is derived from an EMBL/GenBank/DDBJ whole genome shotgun (WGS) entry which is preliminary data.</text>
</comment>
<gene>
    <name evidence="2" type="ORF">PanWU01x14_271100</name>
</gene>
<feature type="non-terminal residue" evidence="2">
    <location>
        <position position="50"/>
    </location>
</feature>
<evidence type="ECO:0000256" key="1">
    <source>
        <dbReference type="SAM" id="MobiDB-lite"/>
    </source>
</evidence>
<feature type="region of interest" description="Disordered" evidence="1">
    <location>
        <begin position="21"/>
        <end position="50"/>
    </location>
</feature>
<evidence type="ECO:0000313" key="2">
    <source>
        <dbReference type="EMBL" id="PON43811.1"/>
    </source>
</evidence>
<dbReference type="EMBL" id="JXTB01000363">
    <property type="protein sequence ID" value="PON43811.1"/>
    <property type="molecule type" value="Genomic_DNA"/>
</dbReference>
<name>A0A2P5B4U2_PARAD</name>
<keyword evidence="3" id="KW-1185">Reference proteome</keyword>
<dbReference type="AlphaFoldDB" id="A0A2P5B4U2"/>
<feature type="compositionally biased region" description="Low complexity" evidence="1">
    <location>
        <begin position="37"/>
        <end position="50"/>
    </location>
</feature>
<evidence type="ECO:0000313" key="3">
    <source>
        <dbReference type="Proteomes" id="UP000237105"/>
    </source>
</evidence>
<reference evidence="3" key="1">
    <citation type="submission" date="2016-06" db="EMBL/GenBank/DDBJ databases">
        <title>Parallel loss of symbiosis genes in relatives of nitrogen-fixing non-legume Parasponia.</title>
        <authorList>
            <person name="Van Velzen R."/>
            <person name="Holmer R."/>
            <person name="Bu F."/>
            <person name="Rutten L."/>
            <person name="Van Zeijl A."/>
            <person name="Liu W."/>
            <person name="Santuari L."/>
            <person name="Cao Q."/>
            <person name="Sharma T."/>
            <person name="Shen D."/>
            <person name="Roswanjaya Y."/>
            <person name="Wardhani T."/>
            <person name="Kalhor M.S."/>
            <person name="Jansen J."/>
            <person name="Van den Hoogen J."/>
            <person name="Gungor B."/>
            <person name="Hartog M."/>
            <person name="Hontelez J."/>
            <person name="Verver J."/>
            <person name="Yang W.-C."/>
            <person name="Schijlen E."/>
            <person name="Repin R."/>
            <person name="Schilthuizen M."/>
            <person name="Schranz E."/>
            <person name="Heidstra R."/>
            <person name="Miyata K."/>
            <person name="Fedorova E."/>
            <person name="Kohlen W."/>
            <person name="Bisseling T."/>
            <person name="Smit S."/>
            <person name="Geurts R."/>
        </authorList>
    </citation>
    <scope>NUCLEOTIDE SEQUENCE [LARGE SCALE GENOMIC DNA]</scope>
    <source>
        <strain evidence="3">cv. WU1-14</strain>
    </source>
</reference>